<protein>
    <recommendedName>
        <fullName evidence="3">4Fe-4S ferredoxin</fullName>
    </recommendedName>
</protein>
<dbReference type="HOGENOM" id="CLU_130790_0_0_2"/>
<gene>
    <name evidence="1" type="ordered locus">Pyrfu_0850</name>
</gene>
<dbReference type="STRING" id="694429.Pyrfu_0850"/>
<evidence type="ECO:0000313" key="1">
    <source>
        <dbReference type="EMBL" id="AEM38719.1"/>
    </source>
</evidence>
<name>G0EDV0_PYRF1</name>
<dbReference type="eggNOG" id="arCOG00299">
    <property type="taxonomic scope" value="Archaea"/>
</dbReference>
<dbReference type="KEGG" id="pfm:Pyrfu_0850"/>
<sequence>MHSLAVRCGRLIDSNAYPPCLRGLDCILIYSRCLEQLNPRILLDAKFVGCAAFATCPEEHHINMLGFKLAGMISRALPRRVAVLTVDGSMHCIQLHYMLEEVEKISGHRFERRHYVAVDGIVHEISPRVVRLSRFLSKLEKLAEQQE</sequence>
<accession>G0EDV0</accession>
<evidence type="ECO:0000313" key="2">
    <source>
        <dbReference type="Proteomes" id="UP000001037"/>
    </source>
</evidence>
<dbReference type="InParanoid" id="G0EDV0"/>
<keyword evidence="2" id="KW-1185">Reference proteome</keyword>
<reference evidence="1 2" key="1">
    <citation type="journal article" date="2011" name="Stand. Genomic Sci.">
        <title>Complete genome sequence of the hyperthermophilic chemolithoautotroph Pyrolobus fumarii type strain (1A).</title>
        <authorList>
            <person name="Anderson I."/>
            <person name="Goker M."/>
            <person name="Nolan M."/>
            <person name="Lucas S."/>
            <person name="Hammon N."/>
            <person name="Deshpande S."/>
            <person name="Cheng J.F."/>
            <person name="Tapia R."/>
            <person name="Han C."/>
            <person name="Goodwin L."/>
            <person name="Pitluck S."/>
            <person name="Huntemann M."/>
            <person name="Liolios K."/>
            <person name="Ivanova N."/>
            <person name="Pagani I."/>
            <person name="Mavromatis K."/>
            <person name="Ovchinikova G."/>
            <person name="Pati A."/>
            <person name="Chen A."/>
            <person name="Palaniappan K."/>
            <person name="Land M."/>
            <person name="Hauser L."/>
            <person name="Brambilla E.M."/>
            <person name="Huber H."/>
            <person name="Yasawong M."/>
            <person name="Rohde M."/>
            <person name="Spring S."/>
            <person name="Abt B."/>
            <person name="Sikorski J."/>
            <person name="Wirth R."/>
            <person name="Detter J.C."/>
            <person name="Woyke T."/>
            <person name="Bristow J."/>
            <person name="Eisen J.A."/>
            <person name="Markowitz V."/>
            <person name="Hugenholtz P."/>
            <person name="Kyrpides N.C."/>
            <person name="Klenk H.P."/>
            <person name="Lapidus A."/>
        </authorList>
    </citation>
    <scope>NUCLEOTIDE SEQUENCE [LARGE SCALE GENOMIC DNA]</scope>
    <source>
        <strain evidence="2">DSM 11204 / 1A</strain>
    </source>
</reference>
<dbReference type="Proteomes" id="UP000001037">
    <property type="component" value="Chromosome"/>
</dbReference>
<dbReference type="EMBL" id="CP002838">
    <property type="protein sequence ID" value="AEM38719.1"/>
    <property type="molecule type" value="Genomic_DNA"/>
</dbReference>
<dbReference type="AlphaFoldDB" id="G0EDV0"/>
<evidence type="ECO:0008006" key="3">
    <source>
        <dbReference type="Google" id="ProtNLM"/>
    </source>
</evidence>
<proteinExistence type="predicted"/>
<organism evidence="1 2">
    <name type="scientific">Pyrolobus fumarii (strain DSM 11204 / 1A)</name>
    <dbReference type="NCBI Taxonomy" id="694429"/>
    <lineage>
        <taxon>Archaea</taxon>
        <taxon>Thermoproteota</taxon>
        <taxon>Thermoprotei</taxon>
        <taxon>Desulfurococcales</taxon>
        <taxon>Pyrodictiaceae</taxon>
        <taxon>Pyrolobus</taxon>
    </lineage>
</organism>